<dbReference type="NCBIfam" id="NF033788">
    <property type="entry name" value="HTH_metalloreg"/>
    <property type="match status" value="1"/>
</dbReference>
<dbReference type="InterPro" id="IPR001845">
    <property type="entry name" value="HTH_ArsR_DNA-bd_dom"/>
</dbReference>
<dbReference type="Proteomes" id="UP000670475">
    <property type="component" value="Unassembled WGS sequence"/>
</dbReference>
<dbReference type="PRINTS" id="PR00778">
    <property type="entry name" value="HTHARSR"/>
</dbReference>
<keyword evidence="4" id="KW-1185">Reference proteome</keyword>
<dbReference type="PANTHER" id="PTHR39168">
    <property type="entry name" value="TRANSCRIPTIONAL REGULATOR-RELATED"/>
    <property type="match status" value="1"/>
</dbReference>
<gene>
    <name evidence="3" type="ORF">JFN87_23765</name>
</gene>
<dbReference type="InterPro" id="IPR036388">
    <property type="entry name" value="WH-like_DNA-bd_sf"/>
</dbReference>
<reference evidence="3" key="1">
    <citation type="submission" date="2021-03" db="EMBL/GenBank/DDBJ databases">
        <title>Whole genome sequence of Streptomyces bomunensis MMS17-BM035.</title>
        <authorList>
            <person name="Lee J.H."/>
        </authorList>
    </citation>
    <scope>NUCLEOTIDE SEQUENCE</scope>
    <source>
        <strain evidence="3">MMS17-BM035</strain>
    </source>
</reference>
<dbReference type="Gene3D" id="1.10.10.10">
    <property type="entry name" value="Winged helix-like DNA-binding domain superfamily/Winged helix DNA-binding domain"/>
    <property type="match status" value="1"/>
</dbReference>
<dbReference type="CDD" id="cd00090">
    <property type="entry name" value="HTH_ARSR"/>
    <property type="match status" value="1"/>
</dbReference>
<dbReference type="InterPro" id="IPR036390">
    <property type="entry name" value="WH_DNA-bd_sf"/>
</dbReference>
<dbReference type="SMART" id="SM00418">
    <property type="entry name" value="HTH_ARSR"/>
    <property type="match status" value="1"/>
</dbReference>
<dbReference type="PANTHER" id="PTHR39168:SF1">
    <property type="entry name" value="TRANSCRIPTIONAL REGULATORY PROTEIN"/>
    <property type="match status" value="1"/>
</dbReference>
<protein>
    <submittedName>
        <fullName evidence="3">Helix-turn-helix transcriptional regulator</fullName>
    </submittedName>
</protein>
<proteinExistence type="predicted"/>
<evidence type="ECO:0000313" key="3">
    <source>
        <dbReference type="EMBL" id="MBP0460479.1"/>
    </source>
</evidence>
<name>A0A940S047_9ACTN</name>
<feature type="region of interest" description="Disordered" evidence="1">
    <location>
        <begin position="257"/>
        <end position="297"/>
    </location>
</feature>
<dbReference type="GO" id="GO:0046686">
    <property type="term" value="P:response to cadmium ion"/>
    <property type="evidence" value="ECO:0007669"/>
    <property type="project" value="TreeGrafter"/>
</dbReference>
<dbReference type="PROSITE" id="PS50987">
    <property type="entry name" value="HTH_ARSR_2"/>
    <property type="match status" value="1"/>
</dbReference>
<dbReference type="GO" id="GO:0003677">
    <property type="term" value="F:DNA binding"/>
    <property type="evidence" value="ECO:0007669"/>
    <property type="project" value="TreeGrafter"/>
</dbReference>
<dbReference type="EMBL" id="JAGIQL010000118">
    <property type="protein sequence ID" value="MBP0460479.1"/>
    <property type="molecule type" value="Genomic_DNA"/>
</dbReference>
<dbReference type="Pfam" id="PF12840">
    <property type="entry name" value="HTH_20"/>
    <property type="match status" value="1"/>
</dbReference>
<dbReference type="InterPro" id="IPR052543">
    <property type="entry name" value="HTH_Metal-responsive_Reg"/>
</dbReference>
<dbReference type="GO" id="GO:0032791">
    <property type="term" value="F:lead ion binding"/>
    <property type="evidence" value="ECO:0007669"/>
    <property type="project" value="TreeGrafter"/>
</dbReference>
<dbReference type="GO" id="GO:0097063">
    <property type="term" value="F:cadmium ion sensor activity"/>
    <property type="evidence" value="ECO:0007669"/>
    <property type="project" value="TreeGrafter"/>
</dbReference>
<feature type="domain" description="HTH arsR-type" evidence="2">
    <location>
        <begin position="12"/>
        <end position="107"/>
    </location>
</feature>
<dbReference type="InterPro" id="IPR011991">
    <property type="entry name" value="ArsR-like_HTH"/>
</dbReference>
<evidence type="ECO:0000256" key="1">
    <source>
        <dbReference type="SAM" id="MobiDB-lite"/>
    </source>
</evidence>
<comment type="caution">
    <text evidence="3">The sequence shown here is derived from an EMBL/GenBank/DDBJ whole genome shotgun (WGS) entry which is preliminary data.</text>
</comment>
<dbReference type="GO" id="GO:0010288">
    <property type="term" value="P:response to lead ion"/>
    <property type="evidence" value="ECO:0007669"/>
    <property type="project" value="TreeGrafter"/>
</dbReference>
<dbReference type="RefSeq" id="WP_209343043.1">
    <property type="nucleotide sequence ID" value="NZ_JAGIQL010000118.1"/>
</dbReference>
<accession>A0A940S047</accession>
<dbReference type="GO" id="GO:0003700">
    <property type="term" value="F:DNA-binding transcription factor activity"/>
    <property type="evidence" value="ECO:0007669"/>
    <property type="project" value="InterPro"/>
</dbReference>
<dbReference type="SUPFAM" id="SSF46785">
    <property type="entry name" value="Winged helix' DNA-binding domain"/>
    <property type="match status" value="1"/>
</dbReference>
<organism evidence="3 4">
    <name type="scientific">Streptomyces montanisoli</name>
    <dbReference type="NCBI Taxonomy" id="2798581"/>
    <lineage>
        <taxon>Bacteria</taxon>
        <taxon>Bacillati</taxon>
        <taxon>Actinomycetota</taxon>
        <taxon>Actinomycetes</taxon>
        <taxon>Kitasatosporales</taxon>
        <taxon>Streptomycetaceae</taxon>
        <taxon>Streptomyces</taxon>
    </lineage>
</organism>
<feature type="compositionally biased region" description="Low complexity" evidence="1">
    <location>
        <begin position="265"/>
        <end position="297"/>
    </location>
</feature>
<sequence>MTAIEPTTTPVVPAHGDVDLAPVAALVGDPGRARVLVALADGRALPASVLASEAGVSPSTASAHLAKLVDGGLLTVERHGRNRYYRLANRRVGALIETLASLSPTRPVRSLREGNRAHALREGRTCYDHLAGRLGVALMRGLIECGVLAGGDGMFHPDDGGGDRLSAPGHATDYLLTTGGAALLAEVGVRVPEGRRPLIRYCVDWSEQRHHLAGRLGAALLTHALESGWVRRAPAPGRRSVRVTDEGRAALRAHFGVELPPAPDAGAPSTGAPSTGAPSTGAPSTTATHARTTTRSS</sequence>
<dbReference type="AlphaFoldDB" id="A0A940S047"/>
<evidence type="ECO:0000313" key="4">
    <source>
        <dbReference type="Proteomes" id="UP000670475"/>
    </source>
</evidence>
<evidence type="ECO:0000259" key="2">
    <source>
        <dbReference type="PROSITE" id="PS50987"/>
    </source>
</evidence>